<keyword evidence="1" id="KW-0175">Coiled coil</keyword>
<reference evidence="2 3" key="1">
    <citation type="submission" date="2017-10" db="EMBL/GenBank/DDBJ databases">
        <title>Comparative genomics in systemic dimorphic fungi from Ajellomycetaceae.</title>
        <authorList>
            <person name="Munoz J.F."/>
            <person name="Mcewen J.G."/>
            <person name="Clay O.K."/>
            <person name="Cuomo C.A."/>
        </authorList>
    </citation>
    <scope>NUCLEOTIDE SEQUENCE [LARGE SCALE GENOMIC DNA]</scope>
    <source>
        <strain evidence="2 3">UAMH7299</strain>
    </source>
</reference>
<dbReference type="EMBL" id="PDNA01000610">
    <property type="protein sequence ID" value="PGG94930.1"/>
    <property type="molecule type" value="Genomic_DNA"/>
</dbReference>
<evidence type="ECO:0000313" key="3">
    <source>
        <dbReference type="Proteomes" id="UP000224634"/>
    </source>
</evidence>
<dbReference type="AlphaFoldDB" id="A0A2B7WEM7"/>
<name>A0A2B7WEM7_POLH7</name>
<sequence length="200" mass="22836">MAPSRTASNKIRAADIERLGIIMSSSCYRCEQSKKPCIMSECNKRCSECVRQGKSCIRDSNFVPRSDWNKLYRARDKIEADKRRVEEEQAQRDADIARLGNELTRLFAARQESINRNRRLRDQEKFLNDRAGKFLESDAQTLEELEKLEEEENKRKQAEATATDKLQALLATISNVPSPSGFNFTAFDSAAMLPEHSPNS</sequence>
<gene>
    <name evidence="2" type="ORF">AJ80_10087</name>
</gene>
<feature type="coiled-coil region" evidence="1">
    <location>
        <begin position="135"/>
        <end position="168"/>
    </location>
</feature>
<evidence type="ECO:0000256" key="1">
    <source>
        <dbReference type="SAM" id="Coils"/>
    </source>
</evidence>
<proteinExistence type="predicted"/>
<dbReference type="Proteomes" id="UP000224634">
    <property type="component" value="Unassembled WGS sequence"/>
</dbReference>
<organism evidence="2 3">
    <name type="scientific">Polytolypa hystricis (strain UAMH7299)</name>
    <dbReference type="NCBI Taxonomy" id="1447883"/>
    <lineage>
        <taxon>Eukaryota</taxon>
        <taxon>Fungi</taxon>
        <taxon>Dikarya</taxon>
        <taxon>Ascomycota</taxon>
        <taxon>Pezizomycotina</taxon>
        <taxon>Eurotiomycetes</taxon>
        <taxon>Eurotiomycetidae</taxon>
        <taxon>Onygenales</taxon>
        <taxon>Onygenales incertae sedis</taxon>
        <taxon>Polytolypa</taxon>
    </lineage>
</organism>
<evidence type="ECO:0000313" key="2">
    <source>
        <dbReference type="EMBL" id="PGG94930.1"/>
    </source>
</evidence>
<keyword evidence="3" id="KW-1185">Reference proteome</keyword>
<accession>A0A2B7WEM7</accession>
<comment type="caution">
    <text evidence="2">The sequence shown here is derived from an EMBL/GenBank/DDBJ whole genome shotgun (WGS) entry which is preliminary data.</text>
</comment>
<protein>
    <recommendedName>
        <fullName evidence="4">Zn(2)-C6 fungal-type domain-containing protein</fullName>
    </recommendedName>
</protein>
<evidence type="ECO:0008006" key="4">
    <source>
        <dbReference type="Google" id="ProtNLM"/>
    </source>
</evidence>